<evidence type="ECO:0000313" key="1">
    <source>
        <dbReference type="EMBL" id="MBW0543163.1"/>
    </source>
</evidence>
<comment type="caution">
    <text evidence="1">The sequence shown here is derived from an EMBL/GenBank/DDBJ whole genome shotgun (WGS) entry which is preliminary data.</text>
</comment>
<dbReference type="EMBL" id="AVOT02047898">
    <property type="protein sequence ID" value="MBW0543163.1"/>
    <property type="molecule type" value="Genomic_DNA"/>
</dbReference>
<accession>A0A9Q3FSM7</accession>
<dbReference type="AlphaFoldDB" id="A0A9Q3FSM7"/>
<sequence length="106" mass="11955">MPLYSSSEVPISRINNQGIVERIRRILNFPINPSGEGINELDGEEIEVLDKKLAKVRIPLLLINILEPSKVKLYPVLQEVANPYFLLPLTLSTNSDPIYPLRGHLP</sequence>
<keyword evidence="2" id="KW-1185">Reference proteome</keyword>
<protein>
    <submittedName>
        <fullName evidence="1">Uncharacterized protein</fullName>
    </submittedName>
</protein>
<dbReference type="Proteomes" id="UP000765509">
    <property type="component" value="Unassembled WGS sequence"/>
</dbReference>
<evidence type="ECO:0000313" key="2">
    <source>
        <dbReference type="Proteomes" id="UP000765509"/>
    </source>
</evidence>
<name>A0A9Q3FSM7_9BASI</name>
<gene>
    <name evidence="1" type="ORF">O181_082878</name>
</gene>
<proteinExistence type="predicted"/>
<reference evidence="1" key="1">
    <citation type="submission" date="2021-03" db="EMBL/GenBank/DDBJ databases">
        <title>Draft genome sequence of rust myrtle Austropuccinia psidii MF-1, a brazilian biotype.</title>
        <authorList>
            <person name="Quecine M.C."/>
            <person name="Pachon D.M.R."/>
            <person name="Bonatelli M.L."/>
            <person name="Correr F.H."/>
            <person name="Franceschini L.M."/>
            <person name="Leite T.F."/>
            <person name="Margarido G.R.A."/>
            <person name="Almeida C.A."/>
            <person name="Ferrarezi J.A."/>
            <person name="Labate C.A."/>
        </authorList>
    </citation>
    <scope>NUCLEOTIDE SEQUENCE</scope>
    <source>
        <strain evidence="1">MF-1</strain>
    </source>
</reference>
<organism evidence="1 2">
    <name type="scientific">Austropuccinia psidii MF-1</name>
    <dbReference type="NCBI Taxonomy" id="1389203"/>
    <lineage>
        <taxon>Eukaryota</taxon>
        <taxon>Fungi</taxon>
        <taxon>Dikarya</taxon>
        <taxon>Basidiomycota</taxon>
        <taxon>Pucciniomycotina</taxon>
        <taxon>Pucciniomycetes</taxon>
        <taxon>Pucciniales</taxon>
        <taxon>Sphaerophragmiaceae</taxon>
        <taxon>Austropuccinia</taxon>
    </lineage>
</organism>